<evidence type="ECO:0000256" key="3">
    <source>
        <dbReference type="ARBA" id="ARBA00006958"/>
    </source>
</evidence>
<organism evidence="10 11">
    <name type="scientific">Achlya hypogyna</name>
    <name type="common">Oomycete</name>
    <name type="synonym">Protoachlya hypogyna</name>
    <dbReference type="NCBI Taxonomy" id="1202772"/>
    <lineage>
        <taxon>Eukaryota</taxon>
        <taxon>Sar</taxon>
        <taxon>Stramenopiles</taxon>
        <taxon>Oomycota</taxon>
        <taxon>Saprolegniomycetes</taxon>
        <taxon>Saprolegniales</taxon>
        <taxon>Achlyaceae</taxon>
        <taxon>Achlya</taxon>
    </lineage>
</organism>
<proteinExistence type="inferred from homology"/>
<evidence type="ECO:0000256" key="2">
    <source>
        <dbReference type="ARBA" id="ARBA00004123"/>
    </source>
</evidence>
<dbReference type="GO" id="GO:0005634">
    <property type="term" value="C:nucleus"/>
    <property type="evidence" value="ECO:0007669"/>
    <property type="project" value="UniProtKB-SubCell"/>
</dbReference>
<gene>
    <name evidence="10" type="ORF">ACHHYP_20474</name>
</gene>
<evidence type="ECO:0000256" key="7">
    <source>
        <dbReference type="ARBA" id="ARBA00023242"/>
    </source>
</evidence>
<keyword evidence="4" id="KW-0540">Nuclease</keyword>
<keyword evidence="7" id="KW-0539">Nucleus</keyword>
<sequence length="250" mass="28695">MRHLRCTRATFLLIAANVTETWPRVHPALHHSNTGLTIASHVPSTTLSTPTETIALPTTDTEWEAIRLGFEVYGFPNAYGAIGGSLIAVKRFENFTGWYCRKGFAAFNMQAVVDHRLRFMSYSLRSGSQNDKSLFNTSKFGRVCHQRVPLGGCFLGDAGYKLEEAHYNTVHSRSRMPVERAFGRWKNKFREFKSELVQHQPSDMARLIEMSLLCHNWFIDYEDYPDELDLELFPAWMHIGGDFPMKIQIK</sequence>
<evidence type="ECO:0000256" key="4">
    <source>
        <dbReference type="ARBA" id="ARBA00022722"/>
    </source>
</evidence>
<dbReference type="GO" id="GO:0016787">
    <property type="term" value="F:hydrolase activity"/>
    <property type="evidence" value="ECO:0007669"/>
    <property type="project" value="UniProtKB-KW"/>
</dbReference>
<protein>
    <recommendedName>
        <fullName evidence="9">DDE Tnp4 domain-containing protein</fullName>
    </recommendedName>
</protein>
<dbReference type="Proteomes" id="UP000243579">
    <property type="component" value="Unassembled WGS sequence"/>
</dbReference>
<dbReference type="GO" id="GO:0046872">
    <property type="term" value="F:metal ion binding"/>
    <property type="evidence" value="ECO:0007669"/>
    <property type="project" value="UniProtKB-KW"/>
</dbReference>
<evidence type="ECO:0000259" key="9">
    <source>
        <dbReference type="Pfam" id="PF13359"/>
    </source>
</evidence>
<feature type="signal peptide" evidence="8">
    <location>
        <begin position="1"/>
        <end position="21"/>
    </location>
</feature>
<dbReference type="GO" id="GO:0004518">
    <property type="term" value="F:nuclease activity"/>
    <property type="evidence" value="ECO:0007669"/>
    <property type="project" value="UniProtKB-KW"/>
</dbReference>
<keyword evidence="11" id="KW-1185">Reference proteome</keyword>
<keyword evidence="5" id="KW-0479">Metal-binding</keyword>
<dbReference type="OrthoDB" id="165537at2759"/>
<comment type="similarity">
    <text evidence="3">Belongs to the HARBI1 family.</text>
</comment>
<evidence type="ECO:0000256" key="1">
    <source>
        <dbReference type="ARBA" id="ARBA00001968"/>
    </source>
</evidence>
<dbReference type="AlphaFoldDB" id="A0A1V9YLH5"/>
<feature type="chain" id="PRO_5012709438" description="DDE Tnp4 domain-containing protein" evidence="8">
    <location>
        <begin position="22"/>
        <end position="250"/>
    </location>
</feature>
<evidence type="ECO:0000256" key="5">
    <source>
        <dbReference type="ARBA" id="ARBA00022723"/>
    </source>
</evidence>
<keyword evidence="6" id="KW-0378">Hydrolase</keyword>
<comment type="caution">
    <text evidence="10">The sequence shown here is derived from an EMBL/GenBank/DDBJ whole genome shotgun (WGS) entry which is preliminary data.</text>
</comment>
<evidence type="ECO:0000313" key="10">
    <source>
        <dbReference type="EMBL" id="OQR86563.1"/>
    </source>
</evidence>
<dbReference type="PANTHER" id="PTHR22930:SF85">
    <property type="entry name" value="GH03217P-RELATED"/>
    <property type="match status" value="1"/>
</dbReference>
<dbReference type="PANTHER" id="PTHR22930">
    <property type="match status" value="1"/>
</dbReference>
<accession>A0A1V9YLH5</accession>
<evidence type="ECO:0000256" key="8">
    <source>
        <dbReference type="SAM" id="SignalP"/>
    </source>
</evidence>
<dbReference type="Pfam" id="PF13359">
    <property type="entry name" value="DDE_Tnp_4"/>
    <property type="match status" value="1"/>
</dbReference>
<evidence type="ECO:0000256" key="6">
    <source>
        <dbReference type="ARBA" id="ARBA00022801"/>
    </source>
</evidence>
<comment type="cofactor">
    <cofactor evidence="1">
        <name>a divalent metal cation</name>
        <dbReference type="ChEBI" id="CHEBI:60240"/>
    </cofactor>
</comment>
<evidence type="ECO:0000313" key="11">
    <source>
        <dbReference type="Proteomes" id="UP000243579"/>
    </source>
</evidence>
<feature type="domain" description="DDE Tnp4" evidence="9">
    <location>
        <begin position="93"/>
        <end position="216"/>
    </location>
</feature>
<dbReference type="InterPro" id="IPR027806">
    <property type="entry name" value="HARBI1_dom"/>
</dbReference>
<name>A0A1V9YLH5_ACHHY</name>
<reference evidence="10 11" key="1">
    <citation type="journal article" date="2014" name="Genome Biol. Evol.">
        <title>The secreted proteins of Achlya hypogyna and Thraustotheca clavata identify the ancestral oomycete secretome and reveal gene acquisitions by horizontal gene transfer.</title>
        <authorList>
            <person name="Misner I."/>
            <person name="Blouin N."/>
            <person name="Leonard G."/>
            <person name="Richards T.A."/>
            <person name="Lane C.E."/>
        </authorList>
    </citation>
    <scope>NUCLEOTIDE SEQUENCE [LARGE SCALE GENOMIC DNA]</scope>
    <source>
        <strain evidence="10 11">ATCC 48635</strain>
    </source>
</reference>
<keyword evidence="8" id="KW-0732">Signal</keyword>
<dbReference type="EMBL" id="JNBR01001497">
    <property type="protein sequence ID" value="OQR86563.1"/>
    <property type="molecule type" value="Genomic_DNA"/>
</dbReference>
<comment type="subcellular location">
    <subcellularLocation>
        <location evidence="2">Nucleus</location>
    </subcellularLocation>
</comment>
<dbReference type="STRING" id="1202772.A0A1V9YLH5"/>
<dbReference type="InterPro" id="IPR045249">
    <property type="entry name" value="HARBI1-like"/>
</dbReference>